<sequence length="152" mass="17798">MRSTSTIGKPLAQQEVAQEVVRVQEPVIQQDKVFSFDELQTAWNRFTSDLQMENRMTEYVIFNRKFTLKGTVIHLEVDNEIQLEKVSGTLRNEMITYLRKSLQNSKVQLETTVMEQENQSLIYTQADKFRFLAEKNPALIELKNVLGLDYDY</sequence>
<protein>
    <submittedName>
        <fullName evidence="1">DNA polymerase-3 subunit gamma/tau</fullName>
    </submittedName>
</protein>
<proteinExistence type="predicted"/>
<name>A0A316EEF1_9BACT</name>
<organism evidence="1 2">
    <name type="scientific">Arcicella aurantiaca</name>
    <dbReference type="NCBI Taxonomy" id="591202"/>
    <lineage>
        <taxon>Bacteria</taxon>
        <taxon>Pseudomonadati</taxon>
        <taxon>Bacteroidota</taxon>
        <taxon>Cytophagia</taxon>
        <taxon>Cytophagales</taxon>
        <taxon>Flectobacillaceae</taxon>
        <taxon>Arcicella</taxon>
    </lineage>
</organism>
<gene>
    <name evidence="1" type="ORF">LV89_00654</name>
</gene>
<dbReference type="EMBL" id="QGGO01000003">
    <property type="protein sequence ID" value="PWK28450.1"/>
    <property type="molecule type" value="Genomic_DNA"/>
</dbReference>
<evidence type="ECO:0000313" key="1">
    <source>
        <dbReference type="EMBL" id="PWK28450.1"/>
    </source>
</evidence>
<reference evidence="1 2" key="1">
    <citation type="submission" date="2018-05" db="EMBL/GenBank/DDBJ databases">
        <title>Genomic Encyclopedia of Archaeal and Bacterial Type Strains, Phase II (KMG-II): from individual species to whole genera.</title>
        <authorList>
            <person name="Goeker M."/>
        </authorList>
    </citation>
    <scope>NUCLEOTIDE SEQUENCE [LARGE SCALE GENOMIC DNA]</scope>
    <source>
        <strain evidence="1 2">DSM 22214</strain>
    </source>
</reference>
<dbReference type="AlphaFoldDB" id="A0A316EEF1"/>
<comment type="caution">
    <text evidence="1">The sequence shown here is derived from an EMBL/GenBank/DDBJ whole genome shotgun (WGS) entry which is preliminary data.</text>
</comment>
<dbReference type="Proteomes" id="UP000245489">
    <property type="component" value="Unassembled WGS sequence"/>
</dbReference>
<keyword evidence="2" id="KW-1185">Reference proteome</keyword>
<evidence type="ECO:0000313" key="2">
    <source>
        <dbReference type="Proteomes" id="UP000245489"/>
    </source>
</evidence>
<accession>A0A316EEF1</accession>